<keyword evidence="3" id="KW-1185">Reference proteome</keyword>
<sequence length="159" mass="18300">MRGQRGAKRPGLKRRRRPCLGRFQFGERAIIITPRPSYAPGSERQAPSQCRWRRPSDRYAKPPPPLSAALNGRMTRAERQPVLFKQHEREWWRCRTFPSRPAGQTKRSDRHIPAVRPELDPAWSERSPSHALNVPPSQRHGPQSPSQILQKAAVQHGRT</sequence>
<evidence type="ECO:0000256" key="1">
    <source>
        <dbReference type="SAM" id="MobiDB-lite"/>
    </source>
</evidence>
<accession>A0A9Q1E981</accession>
<feature type="region of interest" description="Disordered" evidence="1">
    <location>
        <begin position="34"/>
        <end position="70"/>
    </location>
</feature>
<evidence type="ECO:0000313" key="2">
    <source>
        <dbReference type="EMBL" id="KAJ8334556.1"/>
    </source>
</evidence>
<dbReference type="EMBL" id="JAINUF010000021">
    <property type="protein sequence ID" value="KAJ8334556.1"/>
    <property type="molecule type" value="Genomic_DNA"/>
</dbReference>
<name>A0A9Q1E981_SYNKA</name>
<gene>
    <name evidence="2" type="ORF">SKAU_G00401950</name>
</gene>
<dbReference type="Proteomes" id="UP001152622">
    <property type="component" value="Chromosome 21"/>
</dbReference>
<organism evidence="2 3">
    <name type="scientific">Synaphobranchus kaupii</name>
    <name type="common">Kaup's arrowtooth eel</name>
    <dbReference type="NCBI Taxonomy" id="118154"/>
    <lineage>
        <taxon>Eukaryota</taxon>
        <taxon>Metazoa</taxon>
        <taxon>Chordata</taxon>
        <taxon>Craniata</taxon>
        <taxon>Vertebrata</taxon>
        <taxon>Euteleostomi</taxon>
        <taxon>Actinopterygii</taxon>
        <taxon>Neopterygii</taxon>
        <taxon>Teleostei</taxon>
        <taxon>Anguilliformes</taxon>
        <taxon>Synaphobranchidae</taxon>
        <taxon>Synaphobranchus</taxon>
    </lineage>
</organism>
<reference evidence="2" key="1">
    <citation type="journal article" date="2023" name="Science">
        <title>Genome structures resolve the early diversification of teleost fishes.</title>
        <authorList>
            <person name="Parey E."/>
            <person name="Louis A."/>
            <person name="Montfort J."/>
            <person name="Bouchez O."/>
            <person name="Roques C."/>
            <person name="Iampietro C."/>
            <person name="Lluch J."/>
            <person name="Castinel A."/>
            <person name="Donnadieu C."/>
            <person name="Desvignes T."/>
            <person name="Floi Bucao C."/>
            <person name="Jouanno E."/>
            <person name="Wen M."/>
            <person name="Mejri S."/>
            <person name="Dirks R."/>
            <person name="Jansen H."/>
            <person name="Henkel C."/>
            <person name="Chen W.J."/>
            <person name="Zahm M."/>
            <person name="Cabau C."/>
            <person name="Klopp C."/>
            <person name="Thompson A.W."/>
            <person name="Robinson-Rechavi M."/>
            <person name="Braasch I."/>
            <person name="Lecointre G."/>
            <person name="Bobe J."/>
            <person name="Postlethwait J.H."/>
            <person name="Berthelot C."/>
            <person name="Roest Crollius H."/>
            <person name="Guiguen Y."/>
        </authorList>
    </citation>
    <scope>NUCLEOTIDE SEQUENCE</scope>
    <source>
        <strain evidence="2">WJC10195</strain>
    </source>
</reference>
<feature type="compositionally biased region" description="Polar residues" evidence="1">
    <location>
        <begin position="140"/>
        <end position="149"/>
    </location>
</feature>
<dbReference type="AlphaFoldDB" id="A0A9Q1E981"/>
<evidence type="ECO:0000313" key="3">
    <source>
        <dbReference type="Proteomes" id="UP001152622"/>
    </source>
</evidence>
<feature type="region of interest" description="Disordered" evidence="1">
    <location>
        <begin position="95"/>
        <end position="159"/>
    </location>
</feature>
<comment type="caution">
    <text evidence="2">The sequence shown here is derived from an EMBL/GenBank/DDBJ whole genome shotgun (WGS) entry which is preliminary data.</text>
</comment>
<proteinExistence type="predicted"/>
<protein>
    <submittedName>
        <fullName evidence="2">Uncharacterized protein</fullName>
    </submittedName>
</protein>